<dbReference type="EMBL" id="DXGH01000065">
    <property type="protein sequence ID" value="HIW82191.1"/>
    <property type="molecule type" value="Genomic_DNA"/>
</dbReference>
<feature type="domain" description="Flagellar protein FlgJ N-terminal" evidence="1">
    <location>
        <begin position="58"/>
        <end position="108"/>
    </location>
</feature>
<dbReference type="InterPro" id="IPR019301">
    <property type="entry name" value="Flagellar_prot_FlgJ_N"/>
</dbReference>
<accession>A0A9D1R5P6</accession>
<reference evidence="2" key="1">
    <citation type="journal article" date="2021" name="PeerJ">
        <title>Extensive microbial diversity within the chicken gut microbiome revealed by metagenomics and culture.</title>
        <authorList>
            <person name="Gilroy R."/>
            <person name="Ravi A."/>
            <person name="Getino M."/>
            <person name="Pursley I."/>
            <person name="Horton D.L."/>
            <person name="Alikhan N.F."/>
            <person name="Baker D."/>
            <person name="Gharbi K."/>
            <person name="Hall N."/>
            <person name="Watson M."/>
            <person name="Adriaenssens E.M."/>
            <person name="Foster-Nyarko E."/>
            <person name="Jarju S."/>
            <person name="Secka A."/>
            <person name="Antonio M."/>
            <person name="Oren A."/>
            <person name="Chaudhuri R.R."/>
            <person name="La Ragione R."/>
            <person name="Hildebrand F."/>
            <person name="Pallen M.J."/>
        </authorList>
    </citation>
    <scope>NUCLEOTIDE SEQUENCE</scope>
    <source>
        <strain evidence="2">CHK195-6426</strain>
    </source>
</reference>
<proteinExistence type="predicted"/>
<dbReference type="Proteomes" id="UP000824265">
    <property type="component" value="Unassembled WGS sequence"/>
</dbReference>
<dbReference type="AlphaFoldDB" id="A0A9D1R5P6"/>
<gene>
    <name evidence="2" type="ORF">H9742_11870</name>
</gene>
<dbReference type="Pfam" id="PF10135">
    <property type="entry name" value="Rod-binding"/>
    <property type="match status" value="1"/>
</dbReference>
<name>A0A9D1R5P6_9FIRM</name>
<organism evidence="2 3">
    <name type="scientific">Candidatus Acetatifactor stercoripullorum</name>
    <dbReference type="NCBI Taxonomy" id="2838414"/>
    <lineage>
        <taxon>Bacteria</taxon>
        <taxon>Bacillati</taxon>
        <taxon>Bacillota</taxon>
        <taxon>Clostridia</taxon>
        <taxon>Lachnospirales</taxon>
        <taxon>Lachnospiraceae</taxon>
        <taxon>Acetatifactor</taxon>
    </lineage>
</organism>
<evidence type="ECO:0000313" key="2">
    <source>
        <dbReference type="EMBL" id="HIW82191.1"/>
    </source>
</evidence>
<dbReference type="RefSeq" id="WP_318702768.1">
    <property type="nucleotide sequence ID" value="NZ_CALWMU010000007.1"/>
</dbReference>
<comment type="caution">
    <text evidence="2">The sequence shown here is derived from an EMBL/GenBank/DDBJ whole genome shotgun (WGS) entry which is preliminary data.</text>
</comment>
<protein>
    <submittedName>
        <fullName evidence="2">Rod-binding protein</fullName>
    </submittedName>
</protein>
<sequence length="115" mass="13189">MDISSITSMYSDIYADASNQTASKLENQLKTDYSQANDEELMDACKQFEAYFLEQMFKEMMDTIPESESTSGSTSSMVDFYKDQMIQNIASESVEQNSLGLAQMLYEQMKRNYDL</sequence>
<evidence type="ECO:0000313" key="3">
    <source>
        <dbReference type="Proteomes" id="UP000824265"/>
    </source>
</evidence>
<reference evidence="2" key="2">
    <citation type="submission" date="2021-04" db="EMBL/GenBank/DDBJ databases">
        <authorList>
            <person name="Gilroy R."/>
        </authorList>
    </citation>
    <scope>NUCLEOTIDE SEQUENCE</scope>
    <source>
        <strain evidence="2">CHK195-6426</strain>
    </source>
</reference>
<evidence type="ECO:0000259" key="1">
    <source>
        <dbReference type="Pfam" id="PF10135"/>
    </source>
</evidence>